<dbReference type="RefSeq" id="XP_007312098.1">
    <property type="nucleotide sequence ID" value="XM_007312036.1"/>
</dbReference>
<evidence type="ECO:0000313" key="1">
    <source>
        <dbReference type="EMBL" id="EGO30214.1"/>
    </source>
</evidence>
<dbReference type="EMBL" id="GL945428">
    <property type="protein sequence ID" value="EGO30214.1"/>
    <property type="molecule type" value="Genomic_DNA"/>
</dbReference>
<dbReference type="Proteomes" id="UP000008064">
    <property type="component" value="Unassembled WGS sequence"/>
</dbReference>
<protein>
    <submittedName>
        <fullName evidence="1">Uncharacterized protein</fullName>
    </submittedName>
</protein>
<gene>
    <name evidence="1" type="ORF">SERLADRAFT_431685</name>
</gene>
<dbReference type="GeneID" id="18813799"/>
<dbReference type="OrthoDB" id="2676001at2759"/>
<dbReference type="Pfam" id="PF18759">
    <property type="entry name" value="Plavaka"/>
    <property type="match status" value="1"/>
</dbReference>
<dbReference type="KEGG" id="sla:SERLADRAFT_431685"/>
<dbReference type="AlphaFoldDB" id="F8NDI1"/>
<sequence length="307" mass="35438">MVGLRSLQALNVQVELTSAQSTEEDPTICPACHKKLKTPQGLISHLSSARSCKWYNKEKLQSLTIPGELDRGNDLEIKKVPDMLSDELRPMDEDPEDVVDDYYDCLYDLIPTESEENMAGPSKLPDEDDEERIEVPYPTAGKVIRMDKTVYERWRREFGAEDMDGDMDMDSDMSDGSGNIFAPFASELDWRVACWAIQDGIGHKSFDRLMAIPGVADKLGLSYHNIYGLHKLVNRVPEHATWKTRELWFRNSPEHKHIVYHLDYIEAIKSLLRNPAHAKDIIYRPKHIFTNASKSHRIYNEMWTRDW</sequence>
<proteinExistence type="predicted"/>
<name>F8NDI1_SERL9</name>
<organism>
    <name type="scientific">Serpula lacrymans var. lacrymans (strain S7.9)</name>
    <name type="common">Dry rot fungus</name>
    <dbReference type="NCBI Taxonomy" id="578457"/>
    <lineage>
        <taxon>Eukaryota</taxon>
        <taxon>Fungi</taxon>
        <taxon>Dikarya</taxon>
        <taxon>Basidiomycota</taxon>
        <taxon>Agaricomycotina</taxon>
        <taxon>Agaricomycetes</taxon>
        <taxon>Agaricomycetidae</taxon>
        <taxon>Boletales</taxon>
        <taxon>Coniophorineae</taxon>
        <taxon>Serpulaceae</taxon>
        <taxon>Serpula</taxon>
    </lineage>
</organism>
<dbReference type="InterPro" id="IPR041078">
    <property type="entry name" value="Plavaka"/>
</dbReference>
<dbReference type="HOGENOM" id="CLU_006344_5_0_1"/>
<accession>F8NDI1</accession>
<reference evidence="1" key="1">
    <citation type="submission" date="2011-04" db="EMBL/GenBank/DDBJ databases">
        <title>Evolution of plant cell wall degrading machinery underlies the functional diversity of forest fungi.</title>
        <authorList>
            <consortium name="US DOE Joint Genome Institute (JGI-PGF)"/>
            <person name="Eastwood D.C."/>
            <person name="Floudas D."/>
            <person name="Binder M."/>
            <person name="Majcherczyk A."/>
            <person name="Schneider P."/>
            <person name="Aerts A."/>
            <person name="Asiegbu F.O."/>
            <person name="Baker S.E."/>
            <person name="Barry K."/>
            <person name="Bendiksby M."/>
            <person name="Blumentritt M."/>
            <person name="Coutinho P.M."/>
            <person name="Cullen D."/>
            <person name="Cullen D."/>
            <person name="Gathman A."/>
            <person name="Goodell B."/>
            <person name="Henrissat B."/>
            <person name="Ihrmark K."/>
            <person name="Kauserud H."/>
            <person name="Kohler A."/>
            <person name="LaButti K."/>
            <person name="Lapidus A."/>
            <person name="Lavin J.L."/>
            <person name="Lee Y.-H."/>
            <person name="Lindquist E."/>
            <person name="Lilly W."/>
            <person name="Lucas S."/>
            <person name="Morin E."/>
            <person name="Murat C."/>
            <person name="Oguiza J.A."/>
            <person name="Park J."/>
            <person name="Pisabarro A.G."/>
            <person name="Riley R."/>
            <person name="Rosling A."/>
            <person name="Salamov A."/>
            <person name="Schmidt O."/>
            <person name="Schmutz J."/>
            <person name="Skrede I."/>
            <person name="Stenlid J."/>
            <person name="Wiebenga A."/>
            <person name="Xie X."/>
            <person name="Kues U."/>
            <person name="Hibbett D.S."/>
            <person name="Hoffmeister D."/>
            <person name="Hogberg N."/>
            <person name="Martin F."/>
            <person name="Grigoriev I.V."/>
            <person name="Watkinson S.C."/>
        </authorList>
    </citation>
    <scope>NUCLEOTIDE SEQUENCE</scope>
    <source>
        <strain evidence="1">S7.9</strain>
    </source>
</reference>